<name>A0A8H7Y848_PSICU</name>
<evidence type="ECO:0000259" key="16">
    <source>
        <dbReference type="PROSITE" id="PS50249"/>
    </source>
</evidence>
<evidence type="ECO:0000256" key="11">
    <source>
        <dbReference type="ARBA" id="ARBA00023010"/>
    </source>
</evidence>
<evidence type="ECO:0000256" key="6">
    <source>
        <dbReference type="ARBA" id="ARBA00022448"/>
    </source>
</evidence>
<protein>
    <recommendedName>
        <fullName evidence="5">Nuclear protein localization protein 4</fullName>
    </recommendedName>
</protein>
<dbReference type="InterPro" id="IPR007716">
    <property type="entry name" value="NPL4_Zn-bd_put"/>
</dbReference>
<comment type="caution">
    <text evidence="17">The sequence shown here is derived from an EMBL/GenBank/DDBJ whole genome shotgun (WGS) entry which is preliminary data.</text>
</comment>
<sequence length="670" mass="73877">MLIRIRSKDGNFRYDFSPDDDISKLLEKILETSTDPDVSSITISNQPRGNEVKISALKGQTLKKLGLNHGDLVFVSYKPKSESNDATPAPSTSAATSSTGAAKESAKRPWELVQEDPVDTYWRSTSGKIPRQRDSRFCKHALNGMCDYCMPLEPYDAAYHKEHSIKHLSYHAYLQKITPKPSASAASQLPPLNPLSYKVKVPCPTATHPPWPAGICTACQPSSITLQSQPFRMVDHLEIASLEIIDRFLQAWRKTGLQRFGWLIGRYEPYDKVPMGVKAVVEAIYEPPQQGEIDGLTLGWPWEEETRIRQLASEASTPLSVVGYIFTDLDPTPEDRTKNVYKRHPQSFYLSSLEAIFAATVQKSNPTASKSSPTGQYASRLVTAVLTATEDGQVDVSAYQVSEQAVAMVEADMIEASVDPGIVRVKEEDRTNDSARYVPDVFFSYRNEYNLEVKKSAKPCFPVEYLLVNVTHGFPQNPSPIFQSTAFAIENRPGLENQSLETAMSALNRLEAPSLYPGSESYKKIELAKWLSDWHFVAFLQTTQLFSNDDIKVLMRTITSPTLLEDAKNIDPVLETEGWHTLMTFTRESAPARRSSSGPSASGADRMDDDDIPPEVYDQIAADDAARAAAAAAASGDSSAGGSSNIQICPHCTFENDHGGDCDVCGLPLA</sequence>
<dbReference type="PANTHER" id="PTHR12710:SF0">
    <property type="entry name" value="NUCLEAR PROTEIN LOCALIZATION PROTEIN 4 HOMOLOG"/>
    <property type="match status" value="1"/>
</dbReference>
<dbReference type="GO" id="GO:0031965">
    <property type="term" value="C:nuclear membrane"/>
    <property type="evidence" value="ECO:0007669"/>
    <property type="project" value="UniProtKB-SubCell"/>
</dbReference>
<evidence type="ECO:0000256" key="10">
    <source>
        <dbReference type="ARBA" id="ARBA00022927"/>
    </source>
</evidence>
<dbReference type="PANTHER" id="PTHR12710">
    <property type="entry name" value="NUCLEAR PROTEIN LOCALIZATION 4"/>
    <property type="match status" value="1"/>
</dbReference>
<dbReference type="GO" id="GO:0006511">
    <property type="term" value="P:ubiquitin-dependent protein catabolic process"/>
    <property type="evidence" value="ECO:0007669"/>
    <property type="project" value="InterPro"/>
</dbReference>
<dbReference type="CDD" id="cd08061">
    <property type="entry name" value="MPN_NPL4"/>
    <property type="match status" value="1"/>
</dbReference>
<dbReference type="GO" id="GO:0015031">
    <property type="term" value="P:protein transport"/>
    <property type="evidence" value="ECO:0007669"/>
    <property type="project" value="UniProtKB-KW"/>
</dbReference>
<dbReference type="PIRSF" id="PIRSF010052">
    <property type="entry name" value="Polyub_prc_Npl4"/>
    <property type="match status" value="1"/>
</dbReference>
<evidence type="ECO:0000256" key="15">
    <source>
        <dbReference type="SAM" id="MobiDB-lite"/>
    </source>
</evidence>
<dbReference type="EMBL" id="JAFIQS010000001">
    <property type="protein sequence ID" value="KAG5174487.1"/>
    <property type="molecule type" value="Genomic_DNA"/>
</dbReference>
<feature type="compositionally biased region" description="Low complexity" evidence="15">
    <location>
        <begin position="592"/>
        <end position="604"/>
    </location>
</feature>
<dbReference type="PROSITE" id="PS50249">
    <property type="entry name" value="MPN"/>
    <property type="match status" value="1"/>
</dbReference>
<evidence type="ECO:0000256" key="4">
    <source>
        <dbReference type="ARBA" id="ARBA00011025"/>
    </source>
</evidence>
<keyword evidence="12" id="KW-0472">Membrane</keyword>
<keyword evidence="11" id="KW-0811">Translocation</keyword>
<evidence type="ECO:0000256" key="12">
    <source>
        <dbReference type="ARBA" id="ARBA00023136"/>
    </source>
</evidence>
<comment type="function">
    <text evidence="14">Involved in the import of nuclear-targeted proteins into the nucleus and the export of poly(A) RNA out of the nucleus. Has a role in the endoplasmic reticulum-associated degradation (ERAD) pathway.</text>
</comment>
<comment type="subcellular location">
    <subcellularLocation>
        <location evidence="3">Cytoplasm</location>
        <location evidence="3">Perinuclear region</location>
    </subcellularLocation>
    <subcellularLocation>
        <location evidence="2">Endoplasmic reticulum membrane</location>
        <topology evidence="2">Peripheral membrane protein</topology>
        <orientation evidence="2">Cytoplasmic side</orientation>
    </subcellularLocation>
    <subcellularLocation>
        <location evidence="1">Nucleus membrane</location>
        <topology evidence="1">Peripheral membrane protein</topology>
        <orientation evidence="1">Cytoplasmic side</orientation>
    </subcellularLocation>
</comment>
<dbReference type="InterPro" id="IPR029071">
    <property type="entry name" value="Ubiquitin-like_domsf"/>
</dbReference>
<evidence type="ECO:0000256" key="7">
    <source>
        <dbReference type="ARBA" id="ARBA00022490"/>
    </source>
</evidence>
<keyword evidence="9" id="KW-0256">Endoplasmic reticulum</keyword>
<keyword evidence="8" id="KW-0509">mRNA transport</keyword>
<feature type="domain" description="MPN" evidence="16">
    <location>
        <begin position="237"/>
        <end position="375"/>
    </location>
</feature>
<dbReference type="GO" id="GO:0051028">
    <property type="term" value="P:mRNA transport"/>
    <property type="evidence" value="ECO:0007669"/>
    <property type="project" value="UniProtKB-KW"/>
</dbReference>
<evidence type="ECO:0000256" key="3">
    <source>
        <dbReference type="ARBA" id="ARBA00004556"/>
    </source>
</evidence>
<dbReference type="Gene3D" id="3.10.20.90">
    <property type="entry name" value="Phosphatidylinositol 3-kinase Catalytic Subunit, Chain A, domain 1"/>
    <property type="match status" value="1"/>
</dbReference>
<feature type="region of interest" description="Disordered" evidence="15">
    <location>
        <begin position="80"/>
        <end position="109"/>
    </location>
</feature>
<dbReference type="GO" id="GO:0043130">
    <property type="term" value="F:ubiquitin binding"/>
    <property type="evidence" value="ECO:0007669"/>
    <property type="project" value="TreeGrafter"/>
</dbReference>
<dbReference type="FunFam" id="3.10.20.90:FF:000243">
    <property type="entry name" value="Nuclear protein localization protein 4"/>
    <property type="match status" value="1"/>
</dbReference>
<keyword evidence="13" id="KW-0539">Nucleus</keyword>
<feature type="region of interest" description="Disordered" evidence="15">
    <location>
        <begin position="587"/>
        <end position="614"/>
    </location>
</feature>
<dbReference type="InterPro" id="IPR037518">
    <property type="entry name" value="MPN"/>
</dbReference>
<evidence type="ECO:0000256" key="1">
    <source>
        <dbReference type="ARBA" id="ARBA00004335"/>
    </source>
</evidence>
<accession>A0A8H7Y848</accession>
<dbReference type="InterPro" id="IPR007717">
    <property type="entry name" value="NPL4_C"/>
</dbReference>
<keyword evidence="10" id="KW-0653">Protein transport</keyword>
<evidence type="ECO:0000256" key="13">
    <source>
        <dbReference type="ARBA" id="ARBA00023242"/>
    </source>
</evidence>
<evidence type="ECO:0000313" key="17">
    <source>
        <dbReference type="EMBL" id="KAG5174487.1"/>
    </source>
</evidence>
<dbReference type="SUPFAM" id="SSF54236">
    <property type="entry name" value="Ubiquitin-like"/>
    <property type="match status" value="1"/>
</dbReference>
<evidence type="ECO:0000256" key="14">
    <source>
        <dbReference type="ARBA" id="ARBA00024703"/>
    </source>
</evidence>
<organism evidence="17">
    <name type="scientific">Psilocybe cubensis</name>
    <name type="common">Psychedelic mushroom</name>
    <name type="synonym">Stropharia cubensis</name>
    <dbReference type="NCBI Taxonomy" id="181762"/>
    <lineage>
        <taxon>Eukaryota</taxon>
        <taxon>Fungi</taxon>
        <taxon>Dikarya</taxon>
        <taxon>Basidiomycota</taxon>
        <taxon>Agaricomycotina</taxon>
        <taxon>Agaricomycetes</taxon>
        <taxon>Agaricomycetidae</taxon>
        <taxon>Agaricales</taxon>
        <taxon>Agaricineae</taxon>
        <taxon>Strophariaceae</taxon>
        <taxon>Psilocybe</taxon>
    </lineage>
</organism>
<dbReference type="GO" id="GO:0031625">
    <property type="term" value="F:ubiquitin protein ligase binding"/>
    <property type="evidence" value="ECO:0007669"/>
    <property type="project" value="TreeGrafter"/>
</dbReference>
<keyword evidence="7" id="KW-0963">Cytoplasm</keyword>
<feature type="compositionally biased region" description="Low complexity" evidence="15">
    <location>
        <begin position="86"/>
        <end position="102"/>
    </location>
</feature>
<evidence type="ECO:0000256" key="8">
    <source>
        <dbReference type="ARBA" id="ARBA00022816"/>
    </source>
</evidence>
<dbReference type="InterPro" id="IPR024682">
    <property type="entry name" value="Npl4_Ub-like_dom"/>
</dbReference>
<dbReference type="Pfam" id="PF05021">
    <property type="entry name" value="NPL4"/>
    <property type="match status" value="1"/>
</dbReference>
<dbReference type="CDD" id="cd17055">
    <property type="entry name" value="Ubl_AtNPL4_like"/>
    <property type="match status" value="1"/>
</dbReference>
<dbReference type="OrthoDB" id="10251089at2759"/>
<dbReference type="AlphaFoldDB" id="A0A8H7Y848"/>
<dbReference type="GO" id="GO:0048471">
    <property type="term" value="C:perinuclear region of cytoplasm"/>
    <property type="evidence" value="ECO:0007669"/>
    <property type="project" value="UniProtKB-SubCell"/>
</dbReference>
<dbReference type="Pfam" id="PF11543">
    <property type="entry name" value="UN_NPL4"/>
    <property type="match status" value="1"/>
</dbReference>
<evidence type="ECO:0000256" key="9">
    <source>
        <dbReference type="ARBA" id="ARBA00022824"/>
    </source>
</evidence>
<keyword evidence="6" id="KW-0813">Transport</keyword>
<dbReference type="InterPro" id="IPR016563">
    <property type="entry name" value="Npl4"/>
</dbReference>
<gene>
    <name evidence="17" type="ORF">JR316_001146</name>
</gene>
<reference evidence="17" key="1">
    <citation type="submission" date="2021-02" db="EMBL/GenBank/DDBJ databases">
        <title>Psilocybe cubensis genome.</title>
        <authorList>
            <person name="Mckernan K.J."/>
            <person name="Crawford S."/>
            <person name="Trippe A."/>
            <person name="Kane L.T."/>
            <person name="Mclaughlin S."/>
        </authorList>
    </citation>
    <scope>NUCLEOTIDE SEQUENCE [LARGE SCALE GENOMIC DNA]</scope>
    <source>
        <strain evidence="17">MGC-MH-2018</strain>
    </source>
</reference>
<dbReference type="Pfam" id="PF05020">
    <property type="entry name" value="zf-NPL4"/>
    <property type="match status" value="1"/>
</dbReference>
<evidence type="ECO:0000256" key="2">
    <source>
        <dbReference type="ARBA" id="ARBA00004397"/>
    </source>
</evidence>
<evidence type="ECO:0000256" key="5">
    <source>
        <dbReference type="ARBA" id="ARBA00019709"/>
    </source>
</evidence>
<proteinExistence type="inferred from homology"/>
<dbReference type="GO" id="GO:0005789">
    <property type="term" value="C:endoplasmic reticulum membrane"/>
    <property type="evidence" value="ECO:0007669"/>
    <property type="project" value="UniProtKB-SubCell"/>
</dbReference>
<comment type="similarity">
    <text evidence="4">Belongs to the NPL4 family.</text>
</comment>